<sequence>MSSVHPAAASVTTLPSPVDGGEVAPGFASLSPDDFKAAFRQHPAGVSVITADDGSGPVGLTATSVFSVSAVPPLLVFSVSSLSSSAPTITASDTVVVHLLGSEQLHIAKLCATSGIDRFADTSIWDRLPTGEPYFTGNGVWIRGRIVNRMEAGTSTVIAVHALESSVSQPQVAEEPVRAEPAAEAPAPAAPSFSPSFDGAPLVYHNRTWHRLDANSQIDG</sequence>
<dbReference type="InterPro" id="IPR012349">
    <property type="entry name" value="Split_barrel_FMN-bd"/>
</dbReference>
<protein>
    <submittedName>
        <fullName evidence="4">NADH-FMN oxidoreductase RutF, flavin reductase (DIM6/NTAB) family</fullName>
    </submittedName>
</protein>
<dbReference type="Pfam" id="PF01613">
    <property type="entry name" value="Flavin_Reduct"/>
    <property type="match status" value="1"/>
</dbReference>
<evidence type="ECO:0000256" key="2">
    <source>
        <dbReference type="SAM" id="MobiDB-lite"/>
    </source>
</evidence>
<accession>A0ABY1LK10</accession>
<feature type="compositionally biased region" description="Low complexity" evidence="2">
    <location>
        <begin position="179"/>
        <end position="191"/>
    </location>
</feature>
<reference evidence="4 5" key="1">
    <citation type="submission" date="2017-02" db="EMBL/GenBank/DDBJ databases">
        <authorList>
            <person name="Varghese N."/>
            <person name="Submissions S."/>
        </authorList>
    </citation>
    <scope>NUCLEOTIDE SEQUENCE [LARGE SCALE GENOMIC DNA]</scope>
    <source>
        <strain evidence="4 5">VKM Ac-1787</strain>
    </source>
</reference>
<evidence type="ECO:0000256" key="1">
    <source>
        <dbReference type="ARBA" id="ARBA00023002"/>
    </source>
</evidence>
<dbReference type="InterPro" id="IPR050268">
    <property type="entry name" value="NADH-dep_flavin_reductase"/>
</dbReference>
<evidence type="ECO:0000313" key="5">
    <source>
        <dbReference type="Proteomes" id="UP000190827"/>
    </source>
</evidence>
<keyword evidence="1" id="KW-0560">Oxidoreductase</keyword>
<dbReference type="PANTHER" id="PTHR30466">
    <property type="entry name" value="FLAVIN REDUCTASE"/>
    <property type="match status" value="1"/>
</dbReference>
<feature type="region of interest" description="Disordered" evidence="2">
    <location>
        <begin position="169"/>
        <end position="193"/>
    </location>
</feature>
<name>A0ABY1LK10_9MICO</name>
<organism evidence="4 5">
    <name type="scientific">Plantibacter cousiniae</name>
    <name type="common">nom. nud.</name>
    <dbReference type="NCBI Taxonomy" id="199709"/>
    <lineage>
        <taxon>Bacteria</taxon>
        <taxon>Bacillati</taxon>
        <taxon>Actinomycetota</taxon>
        <taxon>Actinomycetes</taxon>
        <taxon>Micrococcales</taxon>
        <taxon>Microbacteriaceae</taxon>
        <taxon>Plantibacter</taxon>
    </lineage>
</organism>
<dbReference type="SMART" id="SM00903">
    <property type="entry name" value="Flavin_Reduct"/>
    <property type="match status" value="1"/>
</dbReference>
<feature type="domain" description="Flavin reductase like" evidence="3">
    <location>
        <begin position="39"/>
        <end position="178"/>
    </location>
</feature>
<dbReference type="EMBL" id="FUZO01000001">
    <property type="protein sequence ID" value="SKC51645.1"/>
    <property type="molecule type" value="Genomic_DNA"/>
</dbReference>
<evidence type="ECO:0000313" key="4">
    <source>
        <dbReference type="EMBL" id="SKC51645.1"/>
    </source>
</evidence>
<dbReference type="PANTHER" id="PTHR30466:SF1">
    <property type="entry name" value="FMN REDUCTASE (NADH) RUTF"/>
    <property type="match status" value="1"/>
</dbReference>
<keyword evidence="5" id="KW-1185">Reference proteome</keyword>
<proteinExistence type="predicted"/>
<comment type="caution">
    <text evidence="4">The sequence shown here is derived from an EMBL/GenBank/DDBJ whole genome shotgun (WGS) entry which is preliminary data.</text>
</comment>
<evidence type="ECO:0000259" key="3">
    <source>
        <dbReference type="SMART" id="SM00903"/>
    </source>
</evidence>
<dbReference type="Gene3D" id="2.30.110.10">
    <property type="entry name" value="Electron Transport, Fmn-binding Protein, Chain A"/>
    <property type="match status" value="1"/>
</dbReference>
<dbReference type="SUPFAM" id="SSF50475">
    <property type="entry name" value="FMN-binding split barrel"/>
    <property type="match status" value="1"/>
</dbReference>
<dbReference type="Proteomes" id="UP000190827">
    <property type="component" value="Unassembled WGS sequence"/>
</dbReference>
<dbReference type="InterPro" id="IPR002563">
    <property type="entry name" value="Flavin_Rdtase-like_dom"/>
</dbReference>
<gene>
    <name evidence="4" type="ORF">SAMN06295973_1587</name>
</gene>